<gene>
    <name evidence="3" type="ORF">ACFQ21_18540</name>
</gene>
<dbReference type="EMBL" id="JBHTKA010000007">
    <property type="protein sequence ID" value="MFD1001335.1"/>
    <property type="molecule type" value="Genomic_DNA"/>
</dbReference>
<reference evidence="4" key="1">
    <citation type="journal article" date="2019" name="Int. J. Syst. Evol. Microbiol.">
        <title>The Global Catalogue of Microorganisms (GCM) 10K type strain sequencing project: providing services to taxonomists for standard genome sequencing and annotation.</title>
        <authorList>
            <consortium name="The Broad Institute Genomics Platform"/>
            <consortium name="The Broad Institute Genome Sequencing Center for Infectious Disease"/>
            <person name="Wu L."/>
            <person name="Ma J."/>
        </authorList>
    </citation>
    <scope>NUCLEOTIDE SEQUENCE [LARGE SCALE GENOMIC DNA]</scope>
    <source>
        <strain evidence="4">CCUG 58938</strain>
    </source>
</reference>
<evidence type="ECO:0000259" key="2">
    <source>
        <dbReference type="Pfam" id="PF02911"/>
    </source>
</evidence>
<keyword evidence="3" id="KW-0808">Transferase</keyword>
<sequence>MITLLLMTYKGYKVLEHLIEKDLHRILDSVIVGEDKATENDYSGEIIALCEKNTIKFFRKKENYTITSKYSLAISWRWLIPTENTELIVLHDSLLPKYRGFAPLVNQLINGEKTIGLTAIKASDQYDRGPIITQQSVNIQYPIKIKDAIEIISDLYSSVTADIFRAVANESKLIFIPQDETQATYSLWRDEDDYRIDWTQDSSDIVRFIHAVGYPYLGASTRLEGKKIRIYDAELYPDVHIMNRDSGKIIFFDNDRPVVVCSTGLIKILDAQFDDTGVSIFPLNKFRLRFK</sequence>
<evidence type="ECO:0000259" key="1">
    <source>
        <dbReference type="Pfam" id="PF00551"/>
    </source>
</evidence>
<dbReference type="Pfam" id="PF02911">
    <property type="entry name" value="Formyl_trans_C"/>
    <property type="match status" value="1"/>
</dbReference>
<dbReference type="PANTHER" id="PTHR11138:SF5">
    <property type="entry name" value="METHIONYL-TRNA FORMYLTRANSFERASE, MITOCHONDRIAL"/>
    <property type="match status" value="1"/>
</dbReference>
<proteinExistence type="predicted"/>
<accession>A0ABW3K507</accession>
<dbReference type="PANTHER" id="PTHR11138">
    <property type="entry name" value="METHIONYL-TRNA FORMYLTRANSFERASE"/>
    <property type="match status" value="1"/>
</dbReference>
<dbReference type="SUPFAM" id="SSF53328">
    <property type="entry name" value="Formyltransferase"/>
    <property type="match status" value="1"/>
</dbReference>
<keyword evidence="4" id="KW-1185">Reference proteome</keyword>
<name>A0ABW3K507_9BACT</name>
<evidence type="ECO:0000313" key="4">
    <source>
        <dbReference type="Proteomes" id="UP001597112"/>
    </source>
</evidence>
<dbReference type="GO" id="GO:0004479">
    <property type="term" value="F:methionyl-tRNA formyltransferase activity"/>
    <property type="evidence" value="ECO:0007669"/>
    <property type="project" value="UniProtKB-EC"/>
</dbReference>
<dbReference type="InterPro" id="IPR002376">
    <property type="entry name" value="Formyl_transf_N"/>
</dbReference>
<evidence type="ECO:0000313" key="3">
    <source>
        <dbReference type="EMBL" id="MFD1001335.1"/>
    </source>
</evidence>
<protein>
    <submittedName>
        <fullName evidence="3">Methionyl-tRNA formyltransferase</fullName>
        <ecNumber evidence="3">2.1.2.9</ecNumber>
    </submittedName>
</protein>
<dbReference type="Pfam" id="PF00551">
    <property type="entry name" value="Formyl_trans_N"/>
    <property type="match status" value="1"/>
</dbReference>
<comment type="caution">
    <text evidence="3">The sequence shown here is derived from an EMBL/GenBank/DDBJ whole genome shotgun (WGS) entry which is preliminary data.</text>
</comment>
<dbReference type="RefSeq" id="WP_377580944.1">
    <property type="nucleotide sequence ID" value="NZ_JBHTKA010000007.1"/>
</dbReference>
<dbReference type="SUPFAM" id="SSF50486">
    <property type="entry name" value="FMT C-terminal domain-like"/>
    <property type="match status" value="1"/>
</dbReference>
<dbReference type="InterPro" id="IPR011034">
    <property type="entry name" value="Formyl_transferase-like_C_sf"/>
</dbReference>
<dbReference type="Proteomes" id="UP001597112">
    <property type="component" value="Unassembled WGS sequence"/>
</dbReference>
<dbReference type="InterPro" id="IPR005793">
    <property type="entry name" value="Formyl_trans_C"/>
</dbReference>
<feature type="domain" description="Formyl transferase N-terminal" evidence="1">
    <location>
        <begin position="64"/>
        <end position="140"/>
    </location>
</feature>
<organism evidence="3 4">
    <name type="scientific">Ohtaekwangia kribbensis</name>
    <dbReference type="NCBI Taxonomy" id="688913"/>
    <lineage>
        <taxon>Bacteria</taxon>
        <taxon>Pseudomonadati</taxon>
        <taxon>Bacteroidota</taxon>
        <taxon>Cytophagia</taxon>
        <taxon>Cytophagales</taxon>
        <taxon>Fulvivirgaceae</taxon>
        <taxon>Ohtaekwangia</taxon>
    </lineage>
</organism>
<dbReference type="EC" id="2.1.2.9" evidence="3"/>
<dbReference type="Gene3D" id="3.40.50.12230">
    <property type="match status" value="1"/>
</dbReference>
<dbReference type="InterPro" id="IPR036477">
    <property type="entry name" value="Formyl_transf_N_sf"/>
</dbReference>
<feature type="domain" description="Formyl transferase C-terminal" evidence="2">
    <location>
        <begin position="191"/>
        <end position="274"/>
    </location>
</feature>